<name>A0A2M7VEZ5_9BACT</name>
<dbReference type="Pfam" id="PF01478">
    <property type="entry name" value="Peptidase_A24"/>
    <property type="match status" value="1"/>
</dbReference>
<dbReference type="PANTHER" id="PTHR30487">
    <property type="entry name" value="TYPE 4 PREPILIN-LIKE PROTEINS LEADER PEPTIDE-PROCESSING ENZYME"/>
    <property type="match status" value="1"/>
</dbReference>
<dbReference type="EMBL" id="PFPO01000046">
    <property type="protein sequence ID" value="PIZ99124.1"/>
    <property type="molecule type" value="Genomic_DNA"/>
</dbReference>
<keyword evidence="3" id="KW-1003">Cell membrane</keyword>
<evidence type="ECO:0000259" key="8">
    <source>
        <dbReference type="Pfam" id="PF01478"/>
    </source>
</evidence>
<protein>
    <recommendedName>
        <fullName evidence="12">Prepilin peptidase</fullName>
    </recommendedName>
</protein>
<evidence type="ECO:0000256" key="6">
    <source>
        <dbReference type="ARBA" id="ARBA00023136"/>
    </source>
</evidence>
<dbReference type="InterPro" id="IPR050882">
    <property type="entry name" value="Prepilin_peptidase/N-MTase"/>
</dbReference>
<evidence type="ECO:0000256" key="5">
    <source>
        <dbReference type="ARBA" id="ARBA00022989"/>
    </source>
</evidence>
<dbReference type="Proteomes" id="UP000230405">
    <property type="component" value="Unassembled WGS sequence"/>
</dbReference>
<keyword evidence="4 7" id="KW-0812">Transmembrane</keyword>
<feature type="domain" description="Prepilin peptidase A24 N-terminal" evidence="9">
    <location>
        <begin position="13"/>
        <end position="95"/>
    </location>
</feature>
<accession>A0A2M7VEZ5</accession>
<feature type="transmembrane region" description="Helical" evidence="7">
    <location>
        <begin position="235"/>
        <end position="254"/>
    </location>
</feature>
<reference evidence="11" key="1">
    <citation type="submission" date="2017-09" db="EMBL/GenBank/DDBJ databases">
        <title>Depth-based differentiation of microbial function through sediment-hosted aquifers and enrichment of novel symbionts in the deep terrestrial subsurface.</title>
        <authorList>
            <person name="Probst A.J."/>
            <person name="Ladd B."/>
            <person name="Jarett J.K."/>
            <person name="Geller-Mcgrath D.E."/>
            <person name="Sieber C.M.K."/>
            <person name="Emerson J.B."/>
            <person name="Anantharaman K."/>
            <person name="Thomas B.C."/>
            <person name="Malmstrom R."/>
            <person name="Stieglmeier M."/>
            <person name="Klingl A."/>
            <person name="Woyke T."/>
            <person name="Ryan C.M."/>
            <person name="Banfield J.F."/>
        </authorList>
    </citation>
    <scope>NUCLEOTIDE SEQUENCE [LARGE SCALE GENOMIC DNA]</scope>
</reference>
<feature type="transmembrane region" description="Helical" evidence="7">
    <location>
        <begin position="108"/>
        <end position="127"/>
    </location>
</feature>
<dbReference type="PANTHER" id="PTHR30487:SF0">
    <property type="entry name" value="PREPILIN LEADER PEPTIDASE_N-METHYLTRANSFERASE-RELATED"/>
    <property type="match status" value="1"/>
</dbReference>
<dbReference type="GO" id="GO:0005886">
    <property type="term" value="C:plasma membrane"/>
    <property type="evidence" value="ECO:0007669"/>
    <property type="project" value="UniProtKB-SubCell"/>
</dbReference>
<dbReference type="GO" id="GO:0006465">
    <property type="term" value="P:signal peptide processing"/>
    <property type="evidence" value="ECO:0007669"/>
    <property type="project" value="TreeGrafter"/>
</dbReference>
<comment type="subcellular location">
    <subcellularLocation>
        <location evidence="1">Cell membrane</location>
        <topology evidence="1">Multi-pass membrane protein</topology>
    </subcellularLocation>
</comment>
<dbReference type="GO" id="GO:0004190">
    <property type="term" value="F:aspartic-type endopeptidase activity"/>
    <property type="evidence" value="ECO:0007669"/>
    <property type="project" value="InterPro"/>
</dbReference>
<feature type="transmembrane region" description="Helical" evidence="7">
    <location>
        <begin position="159"/>
        <end position="177"/>
    </location>
</feature>
<gene>
    <name evidence="10" type="ORF">COX77_02385</name>
</gene>
<evidence type="ECO:0000313" key="10">
    <source>
        <dbReference type="EMBL" id="PIZ99124.1"/>
    </source>
</evidence>
<evidence type="ECO:0008006" key="12">
    <source>
        <dbReference type="Google" id="ProtNLM"/>
    </source>
</evidence>
<sequence>MLLNIFLYFFLFILGASLGSFINVIVSRTAKEEKIVSTKSHSDCCGVLLKPWELIPIFSYLWQRGKCRSCRHRISSEHLVVETVVGLLFIIGLWQIAQPFYLASYQDWLYLLYYLAVVVFLVMIFLYDAKYQYILDQFSYPLIGLGVLNVIIFSDQWQLSLMAGLIGGAWFYGQYLLSRGQWVGAGDIFLGVAMGLLLGWPWIILALILSYILGTIVAVYLLITKQVKLQSKLAFGPFLVIGTWLVLLWGEQIWQQYLQLFF</sequence>
<evidence type="ECO:0000256" key="1">
    <source>
        <dbReference type="ARBA" id="ARBA00004651"/>
    </source>
</evidence>
<dbReference type="Gene3D" id="1.20.120.1220">
    <property type="match status" value="1"/>
</dbReference>
<comment type="caution">
    <text evidence="10">The sequence shown here is derived from an EMBL/GenBank/DDBJ whole genome shotgun (WGS) entry which is preliminary data.</text>
</comment>
<evidence type="ECO:0000259" key="9">
    <source>
        <dbReference type="Pfam" id="PF06750"/>
    </source>
</evidence>
<feature type="domain" description="Prepilin type IV endopeptidase peptidase" evidence="8">
    <location>
        <begin position="116"/>
        <end position="219"/>
    </location>
</feature>
<evidence type="ECO:0000313" key="11">
    <source>
        <dbReference type="Proteomes" id="UP000230405"/>
    </source>
</evidence>
<feature type="transmembrane region" description="Helical" evidence="7">
    <location>
        <begin position="204"/>
        <end position="223"/>
    </location>
</feature>
<evidence type="ECO:0000256" key="4">
    <source>
        <dbReference type="ARBA" id="ARBA00022692"/>
    </source>
</evidence>
<feature type="transmembrane region" description="Helical" evidence="7">
    <location>
        <begin position="79"/>
        <end position="96"/>
    </location>
</feature>
<dbReference type="InterPro" id="IPR000045">
    <property type="entry name" value="Prepilin_IV_endopep_pep"/>
</dbReference>
<evidence type="ECO:0000256" key="7">
    <source>
        <dbReference type="SAM" id="Phobius"/>
    </source>
</evidence>
<organism evidence="10 11">
    <name type="scientific">Candidatus Komeilibacteria bacterium CG_4_10_14_0_2_um_filter_37_10</name>
    <dbReference type="NCBI Taxonomy" id="1974470"/>
    <lineage>
        <taxon>Bacteria</taxon>
        <taxon>Candidatus Komeiliibacteriota</taxon>
    </lineage>
</organism>
<proteinExistence type="inferred from homology"/>
<feature type="transmembrane region" description="Helical" evidence="7">
    <location>
        <begin position="6"/>
        <end position="26"/>
    </location>
</feature>
<dbReference type="AlphaFoldDB" id="A0A2M7VEZ5"/>
<dbReference type="Pfam" id="PF06750">
    <property type="entry name" value="A24_N_bact"/>
    <property type="match status" value="1"/>
</dbReference>
<comment type="similarity">
    <text evidence="2">Belongs to the peptidase A24 family.</text>
</comment>
<evidence type="ECO:0000256" key="3">
    <source>
        <dbReference type="ARBA" id="ARBA00022475"/>
    </source>
</evidence>
<keyword evidence="6 7" id="KW-0472">Membrane</keyword>
<keyword evidence="5 7" id="KW-1133">Transmembrane helix</keyword>
<dbReference type="InterPro" id="IPR010627">
    <property type="entry name" value="Prepilin_pept_A24_N"/>
</dbReference>
<evidence type="ECO:0000256" key="2">
    <source>
        <dbReference type="ARBA" id="ARBA00005801"/>
    </source>
</evidence>